<accession>A0A9N9JS72</accession>
<name>A0A9N9JS72_9GLOM</name>
<reference evidence="2" key="1">
    <citation type="submission" date="2021-06" db="EMBL/GenBank/DDBJ databases">
        <authorList>
            <person name="Kallberg Y."/>
            <person name="Tangrot J."/>
            <person name="Rosling A."/>
        </authorList>
    </citation>
    <scope>NUCLEOTIDE SEQUENCE</scope>
    <source>
        <strain evidence="2">MA453B</strain>
    </source>
</reference>
<evidence type="ECO:0000313" key="2">
    <source>
        <dbReference type="EMBL" id="CAG8794678.1"/>
    </source>
</evidence>
<feature type="region of interest" description="Disordered" evidence="1">
    <location>
        <begin position="1"/>
        <end position="52"/>
    </location>
</feature>
<feature type="compositionally biased region" description="Acidic residues" evidence="1">
    <location>
        <begin position="33"/>
        <end position="47"/>
    </location>
</feature>
<dbReference type="OrthoDB" id="2412924at2759"/>
<feature type="compositionally biased region" description="Basic residues" evidence="1">
    <location>
        <begin position="1"/>
        <end position="10"/>
    </location>
</feature>
<evidence type="ECO:0000256" key="1">
    <source>
        <dbReference type="SAM" id="MobiDB-lite"/>
    </source>
</evidence>
<sequence length="116" mass="13622">CPPKNLKKLKLPSQMNKEKHKEKNPQISQADLVDWEPEQPEDDEENGSVEMPHITYKEALDAISRIELYLMQQDLHDLARTEHDIALSKLYESVRKFWNASFKQLNIEAFLEPAYN</sequence>
<gene>
    <name evidence="2" type="ORF">DERYTH_LOCUS22116</name>
</gene>
<protein>
    <submittedName>
        <fullName evidence="2">24503_t:CDS:1</fullName>
    </submittedName>
</protein>
<dbReference type="AlphaFoldDB" id="A0A9N9JS72"/>
<evidence type="ECO:0000313" key="3">
    <source>
        <dbReference type="Proteomes" id="UP000789405"/>
    </source>
</evidence>
<keyword evidence="3" id="KW-1185">Reference proteome</keyword>
<proteinExistence type="predicted"/>
<comment type="caution">
    <text evidence="2">The sequence shown here is derived from an EMBL/GenBank/DDBJ whole genome shotgun (WGS) entry which is preliminary data.</text>
</comment>
<feature type="non-terminal residue" evidence="2">
    <location>
        <position position="1"/>
    </location>
</feature>
<feature type="non-terminal residue" evidence="2">
    <location>
        <position position="116"/>
    </location>
</feature>
<dbReference type="EMBL" id="CAJVPY010029834">
    <property type="protein sequence ID" value="CAG8794678.1"/>
    <property type="molecule type" value="Genomic_DNA"/>
</dbReference>
<dbReference type="Proteomes" id="UP000789405">
    <property type="component" value="Unassembled WGS sequence"/>
</dbReference>
<organism evidence="2 3">
    <name type="scientific">Dentiscutata erythropus</name>
    <dbReference type="NCBI Taxonomy" id="1348616"/>
    <lineage>
        <taxon>Eukaryota</taxon>
        <taxon>Fungi</taxon>
        <taxon>Fungi incertae sedis</taxon>
        <taxon>Mucoromycota</taxon>
        <taxon>Glomeromycotina</taxon>
        <taxon>Glomeromycetes</taxon>
        <taxon>Diversisporales</taxon>
        <taxon>Gigasporaceae</taxon>
        <taxon>Dentiscutata</taxon>
    </lineage>
</organism>